<dbReference type="Gene3D" id="3.90.550.10">
    <property type="entry name" value="Spore Coat Polysaccharide Biosynthesis Protein SpsA, Chain A"/>
    <property type="match status" value="1"/>
</dbReference>
<evidence type="ECO:0000313" key="12">
    <source>
        <dbReference type="Proteomes" id="UP000275225"/>
    </source>
</evidence>
<evidence type="ECO:0000256" key="8">
    <source>
        <dbReference type="ARBA" id="ARBA00038120"/>
    </source>
</evidence>
<evidence type="ECO:0000256" key="9">
    <source>
        <dbReference type="ARBA" id="ARBA00040345"/>
    </source>
</evidence>
<proteinExistence type="inferred from homology"/>
<dbReference type="InterPro" id="IPR001173">
    <property type="entry name" value="Glyco_trans_2-like"/>
</dbReference>
<comment type="subcellular location">
    <subcellularLocation>
        <location evidence="1">Cell membrane</location>
    </subcellularLocation>
</comment>
<keyword evidence="4 11" id="KW-0808">Transferase</keyword>
<reference evidence="11 12" key="1">
    <citation type="submission" date="2018-11" db="EMBL/GenBank/DDBJ databases">
        <authorList>
            <person name="Li F."/>
        </authorList>
    </citation>
    <scope>NUCLEOTIDE SEQUENCE [LARGE SCALE GENOMIC DNA]</scope>
    <source>
        <strain evidence="11 12">YS17T</strain>
    </source>
</reference>
<name>A0A3N6W4T0_9ACTN</name>
<evidence type="ECO:0000256" key="1">
    <source>
        <dbReference type="ARBA" id="ARBA00004236"/>
    </source>
</evidence>
<dbReference type="EMBL" id="RQJX01000020">
    <property type="protein sequence ID" value="RQN02490.1"/>
    <property type="molecule type" value="Genomic_DNA"/>
</dbReference>
<evidence type="ECO:0000256" key="7">
    <source>
        <dbReference type="ARBA" id="ARBA00037904"/>
    </source>
</evidence>
<evidence type="ECO:0000256" key="3">
    <source>
        <dbReference type="ARBA" id="ARBA00022676"/>
    </source>
</evidence>
<feature type="domain" description="Glycosyltransferase 2-like" evidence="10">
    <location>
        <begin position="10"/>
        <end position="163"/>
    </location>
</feature>
<evidence type="ECO:0000313" key="11">
    <source>
        <dbReference type="EMBL" id="RQN02490.1"/>
    </source>
</evidence>
<keyword evidence="12" id="KW-1185">Reference proteome</keyword>
<dbReference type="Pfam" id="PF00535">
    <property type="entry name" value="Glycos_transf_2"/>
    <property type="match status" value="1"/>
</dbReference>
<dbReference type="Proteomes" id="UP000275225">
    <property type="component" value="Unassembled WGS sequence"/>
</dbReference>
<organism evidence="11 12">
    <name type="scientific">Aeromicrobium camelliae</name>
    <dbReference type="NCBI Taxonomy" id="1538144"/>
    <lineage>
        <taxon>Bacteria</taxon>
        <taxon>Bacillati</taxon>
        <taxon>Actinomycetota</taxon>
        <taxon>Actinomycetes</taxon>
        <taxon>Propionibacteriales</taxon>
        <taxon>Nocardioidaceae</taxon>
        <taxon>Aeromicrobium</taxon>
    </lineage>
</organism>
<dbReference type="PANTHER" id="PTHR43646:SF2">
    <property type="entry name" value="GLYCOSYLTRANSFERASE 2-LIKE DOMAIN-CONTAINING PROTEIN"/>
    <property type="match status" value="1"/>
</dbReference>
<evidence type="ECO:0000256" key="4">
    <source>
        <dbReference type="ARBA" id="ARBA00022679"/>
    </source>
</evidence>
<dbReference type="PANTHER" id="PTHR43646">
    <property type="entry name" value="GLYCOSYLTRANSFERASE"/>
    <property type="match status" value="1"/>
</dbReference>
<keyword evidence="5" id="KW-0472">Membrane</keyword>
<dbReference type="SUPFAM" id="SSF53448">
    <property type="entry name" value="Nucleotide-diphospho-sugar transferases"/>
    <property type="match status" value="1"/>
</dbReference>
<dbReference type="CDD" id="cd00761">
    <property type="entry name" value="Glyco_tranf_GTA_type"/>
    <property type="match status" value="1"/>
</dbReference>
<gene>
    <name evidence="11" type="ORF">EHW97_13065</name>
</gene>
<dbReference type="OrthoDB" id="9797391at2"/>
<evidence type="ECO:0000256" key="5">
    <source>
        <dbReference type="ARBA" id="ARBA00023136"/>
    </source>
</evidence>
<comment type="pathway">
    <text evidence="7">Carotenoid biosynthesis; staphyloxanthin biosynthesis; staphyloxanthin from farnesyl diphosphate: step 4/5.</text>
</comment>
<dbReference type="AlphaFoldDB" id="A0A3N6W4T0"/>
<dbReference type="InterPro" id="IPR029044">
    <property type="entry name" value="Nucleotide-diphossugar_trans"/>
</dbReference>
<dbReference type="GO" id="GO:0005886">
    <property type="term" value="C:plasma membrane"/>
    <property type="evidence" value="ECO:0007669"/>
    <property type="project" value="UniProtKB-SubCell"/>
</dbReference>
<keyword evidence="2" id="KW-1003">Cell membrane</keyword>
<accession>A0A3N6W4T0</accession>
<dbReference type="GO" id="GO:0016757">
    <property type="term" value="F:glycosyltransferase activity"/>
    <property type="evidence" value="ECO:0007669"/>
    <property type="project" value="UniProtKB-KW"/>
</dbReference>
<comment type="similarity">
    <text evidence="8">Belongs to the glycosyltransferase 2 family. CrtQ subfamily.</text>
</comment>
<protein>
    <recommendedName>
        <fullName evidence="9">4,4'-diaponeurosporenoate glycosyltransferase</fullName>
    </recommendedName>
</protein>
<evidence type="ECO:0000256" key="2">
    <source>
        <dbReference type="ARBA" id="ARBA00022475"/>
    </source>
</evidence>
<comment type="function">
    <text evidence="6">Catalyzes the glycosylation of 4,4'-diaponeurosporenoate, i.e. the esterification of glucose at the C1'' position with the carboxyl group of 4,4'-diaponeurosporenic acid, to form glycosyl-4,4'-diaponeurosporenoate. This is a step in the biosynthesis of staphyloxanthin, an orange pigment present in most staphylococci strains.</text>
</comment>
<evidence type="ECO:0000256" key="6">
    <source>
        <dbReference type="ARBA" id="ARBA00037281"/>
    </source>
</evidence>
<sequence>MNGDPRPSVSVVIPVRDDALALGACLDRLARQTVRPLEIVVVDNASSDDTVRVARARGARVVTESHVGIPAAAARGYDAVKGDLIVRCDADTVPGRRWLERLVAPLTADPSLDAVSGLGWFHDLPRGSRHLVAAIYLGAYYAATHLALGHTSLWGSNMAFRRSSWDVAREGVHRTDAEVHDDLDLAFALGPEARIRLVPVTVGVSARSLRGRSQRRRRLDRAWRTLRVNWAVRPPWIRWRDRYQPIVAQMSNWVTKNPVR</sequence>
<evidence type="ECO:0000259" key="10">
    <source>
        <dbReference type="Pfam" id="PF00535"/>
    </source>
</evidence>
<keyword evidence="3" id="KW-0328">Glycosyltransferase</keyword>
<comment type="caution">
    <text evidence="11">The sequence shown here is derived from an EMBL/GenBank/DDBJ whole genome shotgun (WGS) entry which is preliminary data.</text>
</comment>